<organism evidence="2 3">
    <name type="scientific">Streptomyces roseoverticillatus</name>
    <dbReference type="NCBI Taxonomy" id="66429"/>
    <lineage>
        <taxon>Bacteria</taxon>
        <taxon>Bacillati</taxon>
        <taxon>Actinomycetota</taxon>
        <taxon>Actinomycetes</taxon>
        <taxon>Kitasatosporales</taxon>
        <taxon>Streptomycetaceae</taxon>
        <taxon>Streptomyces</taxon>
    </lineage>
</organism>
<dbReference type="RefSeq" id="WP_366088890.1">
    <property type="nucleotide sequence ID" value="NZ_JBFASG010000019.1"/>
</dbReference>
<dbReference type="InterPro" id="IPR021373">
    <property type="entry name" value="DUF2993"/>
</dbReference>
<feature type="compositionally biased region" description="Basic and acidic residues" evidence="1">
    <location>
        <begin position="31"/>
        <end position="40"/>
    </location>
</feature>
<reference evidence="2 3" key="1">
    <citation type="submission" date="2024-06" db="EMBL/GenBank/DDBJ databases">
        <title>The Natural Products Discovery Center: Release of the First 8490 Sequenced Strains for Exploring Actinobacteria Biosynthetic Diversity.</title>
        <authorList>
            <person name="Kalkreuter E."/>
            <person name="Kautsar S.A."/>
            <person name="Yang D."/>
            <person name="Bader C.D."/>
            <person name="Teijaro C.N."/>
            <person name="Fluegel L."/>
            <person name="Davis C.M."/>
            <person name="Simpson J.R."/>
            <person name="Lauterbach L."/>
            <person name="Steele A.D."/>
            <person name="Gui C."/>
            <person name="Meng S."/>
            <person name="Li G."/>
            <person name="Viehrig K."/>
            <person name="Ye F."/>
            <person name="Su P."/>
            <person name="Kiefer A.F."/>
            <person name="Nichols A."/>
            <person name="Cepeda A.J."/>
            <person name="Yan W."/>
            <person name="Fan B."/>
            <person name="Jiang Y."/>
            <person name="Adhikari A."/>
            <person name="Zheng C.-J."/>
            <person name="Schuster L."/>
            <person name="Cowan T.M."/>
            <person name="Smanski M.J."/>
            <person name="Chevrette M.G."/>
            <person name="De Carvalho L.P.S."/>
            <person name="Shen B."/>
        </authorList>
    </citation>
    <scope>NUCLEOTIDE SEQUENCE [LARGE SCALE GENOMIC DNA]</scope>
    <source>
        <strain evidence="2 3">NPDC053791</strain>
    </source>
</reference>
<keyword evidence="3" id="KW-1185">Reference proteome</keyword>
<evidence type="ECO:0000313" key="3">
    <source>
        <dbReference type="Proteomes" id="UP001552479"/>
    </source>
</evidence>
<protein>
    <submittedName>
        <fullName evidence="2">DUF2993 domain-containing protein</fullName>
    </submittedName>
</protein>
<name>A0ABV3IYB5_9ACTN</name>
<dbReference type="Proteomes" id="UP001552479">
    <property type="component" value="Unassembled WGS sequence"/>
</dbReference>
<sequence>MIALTRRASDAEALHQPGFGPAHLSRLPASRSRDGGEHRWPSVYGTAPVLPPRVSDNARAHLARLPTRSPRARHAPRSGAPPPRPRRRGGPRGPRARGATGVGRGVAQYVQHRTADAFQQATGTSQAPQVTIDGFPILSQVVAGRLNHVSITTHGIPADPADGRLPVTRLDLDLTGVRQSGDEQAARADSAKAGAFLSYDDLSSALGLGITAGDRPGYVDAGVGVDPEPTR</sequence>
<gene>
    <name evidence="2" type="ORF">AB0L03_19845</name>
</gene>
<feature type="region of interest" description="Disordered" evidence="1">
    <location>
        <begin position="1"/>
        <end position="103"/>
    </location>
</feature>
<evidence type="ECO:0000313" key="2">
    <source>
        <dbReference type="EMBL" id="MEV4925059.1"/>
    </source>
</evidence>
<evidence type="ECO:0000256" key="1">
    <source>
        <dbReference type="SAM" id="MobiDB-lite"/>
    </source>
</evidence>
<comment type="caution">
    <text evidence="2">The sequence shown here is derived from an EMBL/GenBank/DDBJ whole genome shotgun (WGS) entry which is preliminary data.</text>
</comment>
<dbReference type="EMBL" id="JBFASG010000019">
    <property type="protein sequence ID" value="MEV4925059.1"/>
    <property type="molecule type" value="Genomic_DNA"/>
</dbReference>
<accession>A0ABV3IYB5</accession>
<dbReference type="Pfam" id="PF11209">
    <property type="entry name" value="LmeA"/>
    <property type="match status" value="1"/>
</dbReference>
<proteinExistence type="predicted"/>